<dbReference type="AlphaFoldDB" id="A0A6C0FA33"/>
<feature type="compositionally biased region" description="Basic and acidic residues" evidence="1">
    <location>
        <begin position="50"/>
        <end position="76"/>
    </location>
</feature>
<feature type="transmembrane region" description="Helical" evidence="2">
    <location>
        <begin position="21"/>
        <end position="39"/>
    </location>
</feature>
<dbReference type="Pfam" id="PF23983">
    <property type="entry name" value="P11_C"/>
    <property type="match status" value="1"/>
</dbReference>
<keyword evidence="2" id="KW-1133">Transmembrane helix</keyword>
<evidence type="ECO:0000259" key="3">
    <source>
        <dbReference type="Pfam" id="PF23983"/>
    </source>
</evidence>
<evidence type="ECO:0000256" key="2">
    <source>
        <dbReference type="SAM" id="Phobius"/>
    </source>
</evidence>
<evidence type="ECO:0000313" key="4">
    <source>
        <dbReference type="EMBL" id="QHT37711.1"/>
    </source>
</evidence>
<dbReference type="EMBL" id="MN738820">
    <property type="protein sequence ID" value="QHT37711.1"/>
    <property type="molecule type" value="Genomic_DNA"/>
</dbReference>
<keyword evidence="2" id="KW-0812">Transmembrane</keyword>
<keyword evidence="2" id="KW-0472">Membrane</keyword>
<feature type="compositionally biased region" description="Polar residues" evidence="1">
    <location>
        <begin position="96"/>
        <end position="108"/>
    </location>
</feature>
<evidence type="ECO:0000256" key="1">
    <source>
        <dbReference type="SAM" id="MobiDB-lite"/>
    </source>
</evidence>
<accession>A0A6C0FA33</accession>
<proteinExistence type="predicted"/>
<dbReference type="InterPro" id="IPR055730">
    <property type="entry name" value="P11_C"/>
</dbReference>
<feature type="domain" description="Minor capsid protein P11 C-terminal conserved region" evidence="3">
    <location>
        <begin position="88"/>
        <end position="171"/>
    </location>
</feature>
<feature type="region of interest" description="Disordered" evidence="1">
    <location>
        <begin position="50"/>
        <end position="108"/>
    </location>
</feature>
<reference evidence="4" key="1">
    <citation type="journal article" date="2020" name="Nature">
        <title>Giant virus diversity and host interactions through global metagenomics.</title>
        <authorList>
            <person name="Schulz F."/>
            <person name="Roux S."/>
            <person name="Paez-Espino D."/>
            <person name="Jungbluth S."/>
            <person name="Walsh D.A."/>
            <person name="Denef V.J."/>
            <person name="McMahon K.D."/>
            <person name="Konstantinidis K.T."/>
            <person name="Eloe-Fadrosh E.A."/>
            <person name="Kyrpides N.C."/>
            <person name="Woyke T."/>
        </authorList>
    </citation>
    <scope>NUCLEOTIDE SEQUENCE</scope>
    <source>
        <strain evidence="4">GVMAG-S-ERX556049-19</strain>
    </source>
</reference>
<organism evidence="4">
    <name type="scientific">viral metagenome</name>
    <dbReference type="NCBI Taxonomy" id="1070528"/>
    <lineage>
        <taxon>unclassified sequences</taxon>
        <taxon>metagenomes</taxon>
        <taxon>organismal metagenomes</taxon>
    </lineage>
</organism>
<protein>
    <recommendedName>
        <fullName evidence="3">Minor capsid protein P11 C-terminal conserved region domain-containing protein</fullName>
    </recommendedName>
</protein>
<sequence length="176" mass="19171">MFLKFTTSVLNGMKKFFTTERVVILIVFLILMAALVMYANGKTGVLDKMEDGTEEKEKKEEETDAAKPAADEEKKSSPSGYSVKEVATPKDLLPSDENSQWAALNPSTANKGDMVLPDLLKAGQHVGVDTVGQSLRNANLQLRSDPVITKADAGPWNQSTIEGDFNRVPLELGTKV</sequence>
<name>A0A6C0FA33_9ZZZZ</name>